<proteinExistence type="predicted"/>
<keyword evidence="2 4" id="KW-0012">Acyltransferase</keyword>
<feature type="domain" description="N-acetyltransferase" evidence="3">
    <location>
        <begin position="6"/>
        <end position="153"/>
    </location>
</feature>
<reference evidence="4" key="1">
    <citation type="submission" date="2022-04" db="EMBL/GenBank/DDBJ databases">
        <title>Complete genome of Methanoplanus endosymbiosus DSM 3599.</title>
        <authorList>
            <person name="Chen S.-C."/>
            <person name="You Y.-T."/>
            <person name="Zhou Y.-Z."/>
            <person name="Lai M.-C."/>
        </authorList>
    </citation>
    <scope>NUCLEOTIDE SEQUENCE</scope>
    <source>
        <strain evidence="4">DSM 3599</strain>
    </source>
</reference>
<organism evidence="4 5">
    <name type="scientific">Methanoplanus endosymbiosus</name>
    <dbReference type="NCBI Taxonomy" id="33865"/>
    <lineage>
        <taxon>Archaea</taxon>
        <taxon>Methanobacteriati</taxon>
        <taxon>Methanobacteriota</taxon>
        <taxon>Stenosarchaea group</taxon>
        <taxon>Methanomicrobia</taxon>
        <taxon>Methanomicrobiales</taxon>
        <taxon>Methanomicrobiaceae</taxon>
        <taxon>Methanoplanus</taxon>
    </lineage>
</organism>
<evidence type="ECO:0000256" key="1">
    <source>
        <dbReference type="ARBA" id="ARBA00022679"/>
    </source>
</evidence>
<dbReference type="RefSeq" id="WP_257743740.1">
    <property type="nucleotide sequence ID" value="NZ_CP096115.1"/>
</dbReference>
<accession>A0A9E7PNM6</accession>
<dbReference type="Proteomes" id="UP001060368">
    <property type="component" value="Chromosome"/>
</dbReference>
<dbReference type="PANTHER" id="PTHR23091:SF4">
    <property type="entry name" value="N-TERMINAL AMINO-ACID N(ALPHA)-ACETYLTRANSFERASE NATA"/>
    <property type="match status" value="1"/>
</dbReference>
<dbReference type="GO" id="GO:0005840">
    <property type="term" value="C:ribosome"/>
    <property type="evidence" value="ECO:0007669"/>
    <property type="project" value="UniProtKB-KW"/>
</dbReference>
<keyword evidence="4" id="KW-0687">Ribonucleoprotein</keyword>
<dbReference type="GO" id="GO:0031415">
    <property type="term" value="C:NatA complex"/>
    <property type="evidence" value="ECO:0007669"/>
    <property type="project" value="InterPro"/>
</dbReference>
<name>A0A9E7PNM6_9EURY</name>
<keyword evidence="1 4" id="KW-0808">Transferase</keyword>
<evidence type="ECO:0000256" key="2">
    <source>
        <dbReference type="ARBA" id="ARBA00023315"/>
    </source>
</evidence>
<sequence length="154" mass="17515">MDNGKIIIRRAKTEDIPEIIKIEKEIFDDPWHKDSFYEAIFLFPGLFFVAVKDSEITGFLTGGIEDTGEEKYGHIMNIGTKKSHQGEGIGSLLIKRLEYELILLGVSGIQLEVRVSNTGAQEFYKKLGFCDVFVISEYYSDGEDALLMGFWFDK</sequence>
<dbReference type="Gene3D" id="3.40.630.30">
    <property type="match status" value="1"/>
</dbReference>
<dbReference type="InterPro" id="IPR016181">
    <property type="entry name" value="Acyl_CoA_acyltransferase"/>
</dbReference>
<evidence type="ECO:0000259" key="3">
    <source>
        <dbReference type="PROSITE" id="PS51186"/>
    </source>
</evidence>
<evidence type="ECO:0000313" key="4">
    <source>
        <dbReference type="EMBL" id="UUX93603.1"/>
    </source>
</evidence>
<keyword evidence="4" id="KW-0689">Ribosomal protein</keyword>
<evidence type="ECO:0000313" key="5">
    <source>
        <dbReference type="Proteomes" id="UP001060368"/>
    </source>
</evidence>
<dbReference type="KEGG" id="mend:L6E24_05655"/>
<dbReference type="AlphaFoldDB" id="A0A9E7PNM6"/>
<keyword evidence="5" id="KW-1185">Reference proteome</keyword>
<dbReference type="GeneID" id="74307163"/>
<dbReference type="CDD" id="cd04301">
    <property type="entry name" value="NAT_SF"/>
    <property type="match status" value="1"/>
</dbReference>
<dbReference type="PANTHER" id="PTHR23091">
    <property type="entry name" value="N-TERMINAL ACETYLTRANSFERASE"/>
    <property type="match status" value="1"/>
</dbReference>
<gene>
    <name evidence="4" type="primary">rimI</name>
    <name evidence="4" type="ORF">L6E24_05655</name>
</gene>
<dbReference type="EC" id="2.3.1.266" evidence="4"/>
<dbReference type="Pfam" id="PF00583">
    <property type="entry name" value="Acetyltransf_1"/>
    <property type="match status" value="1"/>
</dbReference>
<protein>
    <submittedName>
        <fullName evidence="4">Ribosomal protein S18-alanine N-acetyltransferase</fullName>
        <ecNumber evidence="4">2.3.1.266</ecNumber>
    </submittedName>
</protein>
<dbReference type="InterPro" id="IPR006464">
    <property type="entry name" value="AcTrfase_RimI/Ard1"/>
</dbReference>
<dbReference type="EMBL" id="CP096115">
    <property type="protein sequence ID" value="UUX93603.1"/>
    <property type="molecule type" value="Genomic_DNA"/>
</dbReference>
<dbReference type="SUPFAM" id="SSF55729">
    <property type="entry name" value="Acyl-CoA N-acyltransferases (Nat)"/>
    <property type="match status" value="1"/>
</dbReference>
<dbReference type="NCBIfam" id="TIGR01575">
    <property type="entry name" value="rimI"/>
    <property type="match status" value="1"/>
</dbReference>
<dbReference type="GO" id="GO:0008999">
    <property type="term" value="F:protein-N-terminal-alanine acetyltransferase activity"/>
    <property type="evidence" value="ECO:0007669"/>
    <property type="project" value="UniProtKB-EC"/>
</dbReference>
<dbReference type="InterPro" id="IPR045047">
    <property type="entry name" value="Ard1-like"/>
</dbReference>
<dbReference type="InterPro" id="IPR000182">
    <property type="entry name" value="GNAT_dom"/>
</dbReference>
<dbReference type="PROSITE" id="PS51186">
    <property type="entry name" value="GNAT"/>
    <property type="match status" value="1"/>
</dbReference>